<name>A0A1W2DIF5_9SPHI</name>
<evidence type="ECO:0000313" key="1">
    <source>
        <dbReference type="EMBL" id="SMC96852.1"/>
    </source>
</evidence>
<sequence>MQISLSTIPAHQKKLKQTFLDHSIVKINVHSGISGYCFSSVVFFKVTGIQRYERNSRCWTDKSSGDIISRDWDLVRKGVRMTTEFGLLYLLRILKRSLYCCYAKCIDCSCEINSVLVSFQLYRKKGMIHTISFSGV</sequence>
<protein>
    <submittedName>
        <fullName evidence="1">Uncharacterized protein</fullName>
    </submittedName>
</protein>
<dbReference type="STRING" id="475255.SAMN04488101_1072"/>
<keyword evidence="2" id="KW-1185">Reference proteome</keyword>
<reference evidence="1 2" key="1">
    <citation type="submission" date="2017-04" db="EMBL/GenBank/DDBJ databases">
        <authorList>
            <person name="Afonso C.L."/>
            <person name="Miller P.J."/>
            <person name="Scott M.A."/>
            <person name="Spackman E."/>
            <person name="Goraichik I."/>
            <person name="Dimitrov K.M."/>
            <person name="Suarez D.L."/>
            <person name="Swayne D.E."/>
        </authorList>
    </citation>
    <scope>NUCLEOTIDE SEQUENCE [LARGE SCALE GENOMIC DNA]</scope>
    <source>
        <strain evidence="1 2">DSM 19625</strain>
    </source>
</reference>
<organism evidence="1 2">
    <name type="scientific">Pedobacter nyackensis</name>
    <dbReference type="NCBI Taxonomy" id="475255"/>
    <lineage>
        <taxon>Bacteria</taxon>
        <taxon>Pseudomonadati</taxon>
        <taxon>Bacteroidota</taxon>
        <taxon>Sphingobacteriia</taxon>
        <taxon>Sphingobacteriales</taxon>
        <taxon>Sphingobacteriaceae</taxon>
        <taxon>Pedobacter</taxon>
    </lineage>
</organism>
<dbReference type="AlphaFoldDB" id="A0A1W2DIF5"/>
<dbReference type="Proteomes" id="UP000192678">
    <property type="component" value="Unassembled WGS sequence"/>
</dbReference>
<proteinExistence type="predicted"/>
<gene>
    <name evidence="1" type="ORF">SAMN04488101_1072</name>
</gene>
<accession>A0A1W2DIF5</accession>
<dbReference type="EMBL" id="FWYB01000007">
    <property type="protein sequence ID" value="SMC96852.1"/>
    <property type="molecule type" value="Genomic_DNA"/>
</dbReference>
<evidence type="ECO:0000313" key="2">
    <source>
        <dbReference type="Proteomes" id="UP000192678"/>
    </source>
</evidence>